<comment type="caution">
    <text evidence="1">The sequence shown here is derived from an EMBL/GenBank/DDBJ whole genome shotgun (WGS) entry which is preliminary data.</text>
</comment>
<evidence type="ECO:0000313" key="2">
    <source>
        <dbReference type="Proteomes" id="UP000190626"/>
    </source>
</evidence>
<organism evidence="1 2">
    <name type="scientific">Paenibacillus ferrarius</name>
    <dbReference type="NCBI Taxonomy" id="1469647"/>
    <lineage>
        <taxon>Bacteria</taxon>
        <taxon>Bacillati</taxon>
        <taxon>Bacillota</taxon>
        <taxon>Bacilli</taxon>
        <taxon>Bacillales</taxon>
        <taxon>Paenibacillaceae</taxon>
        <taxon>Paenibacillus</taxon>
    </lineage>
</organism>
<dbReference type="EMBL" id="MBTG01000005">
    <property type="protein sequence ID" value="OPH60025.1"/>
    <property type="molecule type" value="Genomic_DNA"/>
</dbReference>
<evidence type="ECO:0000313" key="1">
    <source>
        <dbReference type="EMBL" id="OPH60025.1"/>
    </source>
</evidence>
<accession>A0A1V4HQN7</accession>
<protein>
    <submittedName>
        <fullName evidence="1">Uncharacterized protein</fullName>
    </submittedName>
</protein>
<dbReference type="Proteomes" id="UP000190626">
    <property type="component" value="Unassembled WGS sequence"/>
</dbReference>
<dbReference type="SUPFAM" id="SSF50939">
    <property type="entry name" value="Sialidases"/>
    <property type="match status" value="1"/>
</dbReference>
<sequence>MRSTDGLIWEKHHSYSHWSVCYGDGLFVAVGPYEASFSSDGISWTRVTIPEKSGGGYLSTVAYGNGQFIAAGGRDDLCDITYAHGQFFLAGMRSFIYSEDGHAWDRKLLPPDLSLSAIAYGNNELVASSSHSRILLPR</sequence>
<keyword evidence="2" id="KW-1185">Reference proteome</keyword>
<proteinExistence type="predicted"/>
<gene>
    <name evidence="1" type="ORF">BC351_19135</name>
</gene>
<dbReference type="InterPro" id="IPR036278">
    <property type="entry name" value="Sialidase_sf"/>
</dbReference>
<dbReference type="AlphaFoldDB" id="A0A1V4HQN7"/>
<name>A0A1V4HQN7_9BACL</name>
<reference evidence="2" key="1">
    <citation type="submission" date="2016-07" db="EMBL/GenBank/DDBJ databases">
        <authorList>
            <person name="Florea S."/>
            <person name="Webb J.S."/>
            <person name="Jaromczyk J."/>
            <person name="Schardl C.L."/>
        </authorList>
    </citation>
    <scope>NUCLEOTIDE SEQUENCE [LARGE SCALE GENOMIC DNA]</scope>
    <source>
        <strain evidence="2">CY1</strain>
    </source>
</reference>